<protein>
    <submittedName>
        <fullName evidence="2">Os07g0211900 protein</fullName>
    </submittedName>
</protein>
<accession>Q0D7T3</accession>
<evidence type="ECO:0000313" key="2">
    <source>
        <dbReference type="EMBL" id="BAF21090.2"/>
    </source>
</evidence>
<dbReference type="PANTHER" id="PTHR21450:SF59">
    <property type="entry name" value="PROTEIN, PUTATIVE_ 48652-45869-RELATED"/>
    <property type="match status" value="1"/>
</dbReference>
<dbReference type="KEGG" id="dosa:Os07g0211900"/>
<dbReference type="EMBL" id="AP008213">
    <property type="protein sequence ID" value="BAF21090.2"/>
    <property type="molecule type" value="Genomic_DNA"/>
</dbReference>
<evidence type="ECO:0000313" key="3">
    <source>
        <dbReference type="Proteomes" id="UP000000763"/>
    </source>
</evidence>
<dbReference type="Proteomes" id="UP000000763">
    <property type="component" value="Chromosome 7"/>
</dbReference>
<name>Q0D7T3_ORYSJ</name>
<dbReference type="AlphaFoldDB" id="Q0D7T3"/>
<organism evidence="2 3">
    <name type="scientific">Oryza sativa subsp. japonica</name>
    <name type="common">Rice</name>
    <dbReference type="NCBI Taxonomy" id="39947"/>
    <lineage>
        <taxon>Eukaryota</taxon>
        <taxon>Viridiplantae</taxon>
        <taxon>Streptophyta</taxon>
        <taxon>Embryophyta</taxon>
        <taxon>Tracheophyta</taxon>
        <taxon>Spermatophyta</taxon>
        <taxon>Magnoliopsida</taxon>
        <taxon>Liliopsida</taxon>
        <taxon>Poales</taxon>
        <taxon>Poaceae</taxon>
        <taxon>BOP clade</taxon>
        <taxon>Oryzoideae</taxon>
        <taxon>Oryzeae</taxon>
        <taxon>Oryzinae</taxon>
        <taxon>Oryza</taxon>
        <taxon>Oryza sativa</taxon>
    </lineage>
</organism>
<feature type="domain" description="DUF632" evidence="1">
    <location>
        <begin position="18"/>
        <end position="75"/>
    </location>
</feature>
<reference evidence="2 3" key="1">
    <citation type="journal article" date="2005" name="Nature">
        <title>The map-based sequence of the rice genome.</title>
        <authorList>
            <consortium name="International rice genome sequencing project (IRGSP)"/>
            <person name="Matsumoto T."/>
            <person name="Wu J."/>
            <person name="Kanamori H."/>
            <person name="Katayose Y."/>
            <person name="Fujisawa M."/>
            <person name="Namiki N."/>
            <person name="Mizuno H."/>
            <person name="Yamamoto K."/>
            <person name="Antonio B.A."/>
            <person name="Baba T."/>
            <person name="Sakata K."/>
            <person name="Nagamura Y."/>
            <person name="Aoki H."/>
            <person name="Arikawa K."/>
            <person name="Arita K."/>
            <person name="Bito T."/>
            <person name="Chiden Y."/>
            <person name="Fujitsuka N."/>
            <person name="Fukunaka R."/>
            <person name="Hamada M."/>
            <person name="Harada C."/>
            <person name="Hayashi A."/>
            <person name="Hijishita S."/>
            <person name="Honda M."/>
            <person name="Hosokawa S."/>
            <person name="Ichikawa Y."/>
            <person name="Idonuma A."/>
            <person name="Iijima M."/>
            <person name="Ikeda M."/>
            <person name="Ikeno M."/>
            <person name="Ito K."/>
            <person name="Ito S."/>
            <person name="Ito T."/>
            <person name="Ito Y."/>
            <person name="Ito Y."/>
            <person name="Iwabuchi A."/>
            <person name="Kamiya K."/>
            <person name="Karasawa W."/>
            <person name="Kurita K."/>
            <person name="Katagiri S."/>
            <person name="Kikuta A."/>
            <person name="Kobayashi H."/>
            <person name="Kobayashi N."/>
            <person name="Machita K."/>
            <person name="Maehara T."/>
            <person name="Masukawa M."/>
            <person name="Mizubayashi T."/>
            <person name="Mukai Y."/>
            <person name="Nagasaki H."/>
            <person name="Nagata Y."/>
            <person name="Naito S."/>
            <person name="Nakashima M."/>
            <person name="Nakama Y."/>
            <person name="Nakamichi Y."/>
            <person name="Nakamura M."/>
            <person name="Meguro A."/>
            <person name="Negishi M."/>
            <person name="Ohta I."/>
            <person name="Ohta T."/>
            <person name="Okamoto M."/>
            <person name="Ono N."/>
            <person name="Saji S."/>
            <person name="Sakaguchi M."/>
            <person name="Sakai K."/>
            <person name="Shibata M."/>
            <person name="Shimokawa T."/>
            <person name="Song J."/>
            <person name="Takazaki Y."/>
            <person name="Terasawa K."/>
            <person name="Tsugane M."/>
            <person name="Tsuji K."/>
            <person name="Ueda S."/>
            <person name="Waki K."/>
            <person name="Yamagata H."/>
            <person name="Yamamoto M."/>
            <person name="Yamamoto S."/>
            <person name="Yamane H."/>
            <person name="Yoshiki S."/>
            <person name="Yoshihara R."/>
            <person name="Yukawa K."/>
            <person name="Zhong H."/>
            <person name="Yano M."/>
            <person name="Yuan Q."/>
            <person name="Ouyang S."/>
            <person name="Liu J."/>
            <person name="Jones K.M."/>
            <person name="Gansberger K."/>
            <person name="Moffat K."/>
            <person name="Hill J."/>
            <person name="Bera J."/>
            <person name="Fadrosh D."/>
            <person name="Jin S."/>
            <person name="Johri S."/>
            <person name="Kim M."/>
            <person name="Overton L."/>
            <person name="Reardon M."/>
            <person name="Tsitrin T."/>
            <person name="Vuong H."/>
            <person name="Weaver B."/>
            <person name="Ciecko A."/>
            <person name="Tallon L."/>
            <person name="Jackson J."/>
            <person name="Pai G."/>
            <person name="Aken S.V."/>
            <person name="Utterback T."/>
            <person name="Reidmuller S."/>
            <person name="Feldblyum T."/>
            <person name="Hsiao J."/>
            <person name="Zismann V."/>
            <person name="Iobst S."/>
            <person name="de Vazeille A.R."/>
            <person name="Buell C.R."/>
            <person name="Ying K."/>
            <person name="Li Y."/>
            <person name="Lu T."/>
            <person name="Huang Y."/>
            <person name="Zhao Q."/>
            <person name="Feng Q."/>
            <person name="Zhang L."/>
            <person name="Zhu J."/>
            <person name="Weng Q."/>
            <person name="Mu J."/>
            <person name="Lu Y."/>
            <person name="Fan D."/>
            <person name="Liu Y."/>
            <person name="Guan J."/>
            <person name="Zhang Y."/>
            <person name="Yu S."/>
            <person name="Liu X."/>
            <person name="Zhang Y."/>
            <person name="Hong G."/>
            <person name="Han B."/>
            <person name="Choisne N."/>
            <person name="Demange N."/>
            <person name="Orjeda G."/>
            <person name="Samain S."/>
            <person name="Cattolico L."/>
            <person name="Pelletier E."/>
            <person name="Couloux A."/>
            <person name="Segurens B."/>
            <person name="Wincker P."/>
            <person name="D'Hont A."/>
            <person name="Scarpelli C."/>
            <person name="Weissenbach J."/>
            <person name="Salanoubat M."/>
            <person name="Quetier F."/>
            <person name="Yu Y."/>
            <person name="Kim H.R."/>
            <person name="Rambo T."/>
            <person name="Currie J."/>
            <person name="Collura K."/>
            <person name="Luo M."/>
            <person name="Yang T."/>
            <person name="Ammiraju J.S.S."/>
            <person name="Engler F."/>
            <person name="Soderlund C."/>
            <person name="Wing R.A."/>
            <person name="Palmer L.E."/>
            <person name="de la Bastide M."/>
            <person name="Spiegel L."/>
            <person name="Nascimento L."/>
            <person name="Zutavern T."/>
            <person name="O'Shaughnessy A."/>
            <person name="Dike S."/>
            <person name="Dedhia N."/>
            <person name="Preston R."/>
            <person name="Balija V."/>
            <person name="McCombie W.R."/>
            <person name="Chow T."/>
            <person name="Chen H."/>
            <person name="Chung M."/>
            <person name="Chen C."/>
            <person name="Shaw J."/>
            <person name="Wu H."/>
            <person name="Hsiao K."/>
            <person name="Chao Y."/>
            <person name="Chu M."/>
            <person name="Cheng C."/>
            <person name="Hour A."/>
            <person name="Lee P."/>
            <person name="Lin S."/>
            <person name="Lin Y."/>
            <person name="Liou J."/>
            <person name="Liu S."/>
            <person name="Hsing Y."/>
            <person name="Raghuvanshi S."/>
            <person name="Mohanty A."/>
            <person name="Bharti A.K."/>
            <person name="Gaur A."/>
            <person name="Gupta V."/>
            <person name="Kumar D."/>
            <person name="Ravi V."/>
            <person name="Vij S."/>
            <person name="Kapur A."/>
            <person name="Khurana P."/>
            <person name="Khurana P."/>
            <person name="Khurana J.P."/>
            <person name="Tyagi A.K."/>
            <person name="Gaikwad K."/>
            <person name="Singh A."/>
            <person name="Dalal V."/>
            <person name="Srivastava S."/>
            <person name="Dixit A."/>
            <person name="Pal A.K."/>
            <person name="Ghazi I.A."/>
            <person name="Yadav M."/>
            <person name="Pandit A."/>
            <person name="Bhargava A."/>
            <person name="Sureshbabu K."/>
            <person name="Batra K."/>
            <person name="Sharma T.R."/>
            <person name="Mohapatra T."/>
            <person name="Singh N.K."/>
            <person name="Messing J."/>
            <person name="Nelson A.B."/>
            <person name="Fuks G."/>
            <person name="Kavchok S."/>
            <person name="Keizer G."/>
            <person name="Linton E."/>
            <person name="Llaca V."/>
            <person name="Song R."/>
            <person name="Tanyolac B."/>
            <person name="Young S."/>
            <person name="Ho-Il K."/>
            <person name="Hahn J.H."/>
            <person name="Sangsakoo G."/>
            <person name="Vanavichit A."/>
            <person name="de Mattos Luiz.A.T."/>
            <person name="Zimmer P.D."/>
            <person name="Malone G."/>
            <person name="Dellagostin O."/>
            <person name="de Oliveira A.C."/>
            <person name="Bevan M."/>
            <person name="Bancroft I."/>
            <person name="Minx P."/>
            <person name="Cordum H."/>
            <person name="Wilson R."/>
            <person name="Cheng Z."/>
            <person name="Jin W."/>
            <person name="Jiang J."/>
            <person name="Leong S.A."/>
            <person name="Iwama H."/>
            <person name="Gojobori T."/>
            <person name="Itoh T."/>
            <person name="Niimura Y."/>
            <person name="Fujii Y."/>
            <person name="Habara T."/>
            <person name="Sakai H."/>
            <person name="Sato Y."/>
            <person name="Wilson G."/>
            <person name="Kumar K."/>
            <person name="McCouch S."/>
            <person name="Juretic N."/>
            <person name="Hoen D."/>
            <person name="Wright S."/>
            <person name="Bruskiewich R."/>
            <person name="Bureau T."/>
            <person name="Miyao A."/>
            <person name="Hirochika H."/>
            <person name="Nishikawa T."/>
            <person name="Kadowaki K."/>
            <person name="Sugiura M."/>
            <person name="Burr B."/>
            <person name="Sasaki T."/>
        </authorList>
    </citation>
    <scope>NUCLEOTIDE SEQUENCE [LARGE SCALE GENOMIC DNA]</scope>
    <source>
        <strain evidence="3">cv. Nipponbare</strain>
    </source>
</reference>
<dbReference type="Pfam" id="PF04782">
    <property type="entry name" value="DUF632"/>
    <property type="match status" value="1"/>
</dbReference>
<reference evidence="3" key="2">
    <citation type="journal article" date="2008" name="Nucleic Acids Res.">
        <title>The rice annotation project database (RAP-DB): 2008 update.</title>
        <authorList>
            <consortium name="The rice annotation project (RAP)"/>
        </authorList>
    </citation>
    <scope>GENOME REANNOTATION</scope>
    <source>
        <strain evidence="3">cv. Nipponbare</strain>
    </source>
</reference>
<gene>
    <name evidence="2" type="ordered locus">Os07g0211900</name>
</gene>
<sequence>VPSVVKWHPSSVLLGFVDHSARVMQVITWNRSFKGIPQPENVRNEMDDDEWETHATTLDKLLAWEKKLYHEVKVHGVSFLFTTSSKYKSLQPPTHLLVQSYRLLNSIALSYDNNFAI</sequence>
<dbReference type="InterPro" id="IPR006867">
    <property type="entry name" value="DUF632"/>
</dbReference>
<evidence type="ECO:0000259" key="1">
    <source>
        <dbReference type="Pfam" id="PF04782"/>
    </source>
</evidence>
<dbReference type="PANTHER" id="PTHR21450">
    <property type="entry name" value="PROTEIN ALTERED PHOSPHATE STARVATION RESPONSE 1"/>
    <property type="match status" value="1"/>
</dbReference>
<feature type="non-terminal residue" evidence="2">
    <location>
        <position position="1"/>
    </location>
</feature>
<proteinExistence type="predicted"/>